<dbReference type="InterPro" id="IPR003804">
    <property type="entry name" value="Lactate_perm"/>
</dbReference>
<feature type="transmembrane region" description="Helical" evidence="8">
    <location>
        <begin position="42"/>
        <end position="61"/>
    </location>
</feature>
<comment type="subcellular location">
    <subcellularLocation>
        <location evidence="1 8">Cell membrane</location>
        <topology evidence="1 8">Multi-pass membrane protein</topology>
    </subcellularLocation>
</comment>
<feature type="transmembrane region" description="Helical" evidence="8">
    <location>
        <begin position="505"/>
        <end position="524"/>
    </location>
</feature>
<feature type="transmembrane region" description="Helical" evidence="8">
    <location>
        <begin position="536"/>
        <end position="556"/>
    </location>
</feature>
<keyword evidence="6 8" id="KW-1133">Transmembrane helix</keyword>
<comment type="similarity">
    <text evidence="2 8">Belongs to the lactate permease family.</text>
</comment>
<dbReference type="RefSeq" id="WP_216801488.1">
    <property type="nucleotide sequence ID" value="NZ_CP076723.1"/>
</dbReference>
<feature type="transmembrane region" description="Helical" evidence="8">
    <location>
        <begin position="466"/>
        <end position="493"/>
    </location>
</feature>
<keyword evidence="3 8" id="KW-0813">Transport</keyword>
<accession>A0ABX8J8K5</accession>
<dbReference type="Pfam" id="PF02652">
    <property type="entry name" value="Lactate_perm"/>
    <property type="match status" value="2"/>
</dbReference>
<keyword evidence="10" id="KW-1185">Reference proteome</keyword>
<evidence type="ECO:0000256" key="7">
    <source>
        <dbReference type="ARBA" id="ARBA00023136"/>
    </source>
</evidence>
<proteinExistence type="inferred from homology"/>
<name>A0ABX8J8K5_9BACT</name>
<evidence type="ECO:0000313" key="9">
    <source>
        <dbReference type="EMBL" id="QWV94765.1"/>
    </source>
</evidence>
<evidence type="ECO:0000256" key="6">
    <source>
        <dbReference type="ARBA" id="ARBA00022989"/>
    </source>
</evidence>
<feature type="transmembrane region" description="Helical" evidence="8">
    <location>
        <begin position="202"/>
        <end position="220"/>
    </location>
</feature>
<feature type="transmembrane region" description="Helical" evidence="8">
    <location>
        <begin position="255"/>
        <end position="272"/>
    </location>
</feature>
<feature type="transmembrane region" description="Helical" evidence="8">
    <location>
        <begin position="626"/>
        <end position="648"/>
    </location>
</feature>
<organism evidence="9 10">
    <name type="scientific">Geomonas oryzisoli</name>
    <dbReference type="NCBI Taxonomy" id="2847992"/>
    <lineage>
        <taxon>Bacteria</taxon>
        <taxon>Pseudomonadati</taxon>
        <taxon>Thermodesulfobacteriota</taxon>
        <taxon>Desulfuromonadia</taxon>
        <taxon>Geobacterales</taxon>
        <taxon>Geobacteraceae</taxon>
        <taxon>Geomonas</taxon>
    </lineage>
</organism>
<feature type="transmembrane region" description="Helical" evidence="8">
    <location>
        <begin position="226"/>
        <end position="248"/>
    </location>
</feature>
<keyword evidence="7 8" id="KW-0472">Membrane</keyword>
<dbReference type="Proteomes" id="UP000683557">
    <property type="component" value="Chromosome"/>
</dbReference>
<gene>
    <name evidence="9" type="ORF">KP004_06190</name>
</gene>
<evidence type="ECO:0000256" key="1">
    <source>
        <dbReference type="ARBA" id="ARBA00004651"/>
    </source>
</evidence>
<reference evidence="9 10" key="1">
    <citation type="submission" date="2021-06" db="EMBL/GenBank/DDBJ databases">
        <title>Gemonas diversity in paddy soil.</title>
        <authorList>
            <person name="Liu G."/>
        </authorList>
    </citation>
    <scope>NUCLEOTIDE SEQUENCE [LARGE SCALE GENOMIC DNA]</scope>
    <source>
        <strain evidence="9 10">RG10</strain>
    </source>
</reference>
<keyword evidence="4 8" id="KW-1003">Cell membrane</keyword>
<dbReference type="EMBL" id="CP076723">
    <property type="protein sequence ID" value="QWV94765.1"/>
    <property type="molecule type" value="Genomic_DNA"/>
</dbReference>
<protein>
    <recommendedName>
        <fullName evidence="8">L-lactate permease</fullName>
    </recommendedName>
</protein>
<evidence type="ECO:0000313" key="10">
    <source>
        <dbReference type="Proteomes" id="UP000683557"/>
    </source>
</evidence>
<evidence type="ECO:0000256" key="5">
    <source>
        <dbReference type="ARBA" id="ARBA00022692"/>
    </source>
</evidence>
<sequence length="649" mass="68326">MPWIQSYTPVAGSLAMSALVAAIPLVVIFVCLAVFKMKAHKAGPLAVASALAIAIFVWQMPAKLAGLATLHGAAFGLFPVFYIVVTTILLYNITVKGGQFEIIRASLAGLTGDRRLQALLIAFCFGAFIEGAAGFGTPVAIAGATLVGLGFRPFYAAGVCLIANTAPVAFGAIGIPVVALAGVMGYDDAGLMKLSTMVGRQLPFVSIFIPFYVIMIMAGWKKTIEVLPAIIVCGVTFAFAQWGTASYLGPYLPDVTASLLTLAALVILLKFWQPATVWTFDHEPEFTGKESHDYTGAEMFRAWAPYLVLTIMVLVWGIPSVKTALDKSKVVIPVSGLDNAIVKKVSKPEDGIKKVAVVKAEAAKQAASLSPADAKQAALTVGLTELQALEDKVLAVEQSLPAGKPVVTAERLAAYDAVDKKQKDIQKIQKELVEAKAVDKAQFKALDKALTDQLPAKVPAKFTFNFMSAAGTAILIAAIISALICGVGIVDFFQVLGKTLYDMRWPAVTVASVVGLAFVMNASGMTTSMGISFTKAGAMFPFLSPFLGMLGVFLTGSDTSSNVLFGGLQKVTAEQLGMNPLLTGAANTSGGVMGKMISPQSIAVACAATGLVGEEGNLFRFTLKHALFLTTVMGVIVALQAYVFPWMIP</sequence>
<feature type="transmembrane region" description="Helical" evidence="8">
    <location>
        <begin position="154"/>
        <end position="181"/>
    </location>
</feature>
<evidence type="ECO:0000256" key="2">
    <source>
        <dbReference type="ARBA" id="ARBA00010100"/>
    </source>
</evidence>
<dbReference type="PANTHER" id="PTHR30003">
    <property type="entry name" value="L-LACTATE PERMEASE"/>
    <property type="match status" value="1"/>
</dbReference>
<feature type="transmembrane region" description="Helical" evidence="8">
    <location>
        <begin position="12"/>
        <end position="35"/>
    </location>
</feature>
<feature type="transmembrane region" description="Helical" evidence="8">
    <location>
        <begin position="303"/>
        <end position="321"/>
    </location>
</feature>
<feature type="transmembrane region" description="Helical" evidence="8">
    <location>
        <begin position="73"/>
        <end position="95"/>
    </location>
</feature>
<keyword evidence="5 8" id="KW-0812">Transmembrane</keyword>
<feature type="transmembrane region" description="Helical" evidence="8">
    <location>
        <begin position="116"/>
        <end position="142"/>
    </location>
</feature>
<evidence type="ECO:0000256" key="3">
    <source>
        <dbReference type="ARBA" id="ARBA00022448"/>
    </source>
</evidence>
<comment type="function">
    <text evidence="8">Uptake of L-lactate across the membrane. Can also transport D-lactate and glycolate.</text>
</comment>
<evidence type="ECO:0000256" key="8">
    <source>
        <dbReference type="RuleBase" id="RU365092"/>
    </source>
</evidence>
<dbReference type="PANTHER" id="PTHR30003:SF0">
    <property type="entry name" value="GLYCOLATE PERMEASE GLCA-RELATED"/>
    <property type="match status" value="1"/>
</dbReference>
<evidence type="ECO:0000256" key="4">
    <source>
        <dbReference type="ARBA" id="ARBA00022475"/>
    </source>
</evidence>